<evidence type="ECO:0000259" key="3">
    <source>
        <dbReference type="PROSITE" id="PS51194"/>
    </source>
</evidence>
<dbReference type="InterPro" id="IPR025202">
    <property type="entry name" value="PLD-like_dom"/>
</dbReference>
<evidence type="ECO:0000256" key="1">
    <source>
        <dbReference type="ARBA" id="ARBA00022801"/>
    </source>
</evidence>
<dbReference type="Gene3D" id="3.30.870.10">
    <property type="entry name" value="Endonuclease Chain A"/>
    <property type="match status" value="1"/>
</dbReference>
<dbReference type="GO" id="GO:0004386">
    <property type="term" value="F:helicase activity"/>
    <property type="evidence" value="ECO:0007669"/>
    <property type="project" value="UniProtKB-KW"/>
</dbReference>
<feature type="domain" description="Helicase C-terminal" evidence="3">
    <location>
        <begin position="712"/>
        <end position="874"/>
    </location>
</feature>
<dbReference type="GO" id="GO:0005524">
    <property type="term" value="F:ATP binding"/>
    <property type="evidence" value="ECO:0007669"/>
    <property type="project" value="InterPro"/>
</dbReference>
<dbReference type="PANTHER" id="PTHR45766:SF6">
    <property type="entry name" value="SWI_SNF-RELATED MATRIX-ASSOCIATED ACTIN-DEPENDENT REGULATOR OF CHROMATIN SUBFAMILY A-LIKE PROTEIN 1"/>
    <property type="match status" value="1"/>
</dbReference>
<dbReference type="STRING" id="1938817.SAMN06296008_1229"/>
<dbReference type="SUPFAM" id="SSF56024">
    <property type="entry name" value="Phospholipase D/nuclease"/>
    <property type="match status" value="1"/>
</dbReference>
<dbReference type="InterPro" id="IPR049952">
    <property type="entry name" value="PhospholipD-like_anti-phage"/>
</dbReference>
<dbReference type="InterPro" id="IPR038718">
    <property type="entry name" value="SNF2-like_sf"/>
</dbReference>
<proteinExistence type="predicted"/>
<dbReference type="PROSITE" id="PS51194">
    <property type="entry name" value="HELICASE_CTER"/>
    <property type="match status" value="1"/>
</dbReference>
<accession>A0A1W2CDM0</accession>
<sequence length="931" mass="104746">MLKRHSSRRNRLDHAVLNERLEDAISYDRIAGYFRSSLFEVAGEAISKVKGPVRIICNSDLDPQDLITAAAAQAALRRSWCSGLPEDAPPVALPRYKALYDALVNKRMEVRVLPDSAFGLIHGKAGVLRKADGTATAFLGSVNESASAWKVNYELLWEDDSPETIDWVQEEFNALWNDPRAIDLSVCPFITQDLQRIIVRKVIDPEELKGIDDTDQVAGSVAVETPVYRKEQGLWPHQKYFARLALERHRLGGARLILADQVGLGKTIQLAMAALLIALDDPDGGPILVLAPKPLLQQWQDELMELLQLPSARWTGKCWVDENDLEYPPDGIKSLGKCPRRIGLVSQGLIVRGMPEAINLLLSKNYSCVIVDESHRARRRKVPKVDASAEEIDEKPIPNKLMDFLMRIGSKTKSMLLATATPVQLHPVEAWDLLNILSHGNDGVLGGWTRTSPWFKASDCLEIATGNRAIPVNDVRNGWEYLRDPLPSKHEGNAFDRIRRTLNAVDKKWQFTPESLDKLPTAIQRVQIQNGLLPEYGESFNPLLRCIVRRTRAYLEATINPATGGYFLPKVSVKLFGEDDEDALVLGGYLKEAYEEAEQFSILLQKRVKGAGFFKTLLLRRLGSSMEAGRRTVSKLLGEEPSFVEDEDEDEIEEEIHSTEIVQSQTKSDFKDFTEAERLCLERCLKLLQEGGNSDPKLDAVIGYLNGTQSGSISSWLDLGCILFSQYYDTVRWIGNEMAKREDFAGMDIGLYAGSNRSGFWRDGKFQRCDRNVLKERVRNGDLKLLLGTDAASEGLNLQRLGTLINIDLPWNPTRLEQRKGRIQRIGQARSEIWIANLRYRDSVEDKVHQVLADRLEAIHGLFGQIPDTLEDVWVQIALDDADAANQLIDRTTATRNPFDIKYSKVEDADWETCSTVLDPIIVKERLSQSW</sequence>
<dbReference type="InterPro" id="IPR014001">
    <property type="entry name" value="Helicase_ATP-bd"/>
</dbReference>
<feature type="domain" description="Helicase ATP-binding" evidence="2">
    <location>
        <begin position="247"/>
        <end position="440"/>
    </location>
</feature>
<name>A0A1W2CDM0_9BURK</name>
<dbReference type="SMART" id="SM00490">
    <property type="entry name" value="HELICc"/>
    <property type="match status" value="1"/>
</dbReference>
<dbReference type="InterPro" id="IPR027417">
    <property type="entry name" value="P-loop_NTPase"/>
</dbReference>
<dbReference type="RefSeq" id="WP_084286032.1">
    <property type="nucleotide sequence ID" value="NZ_FWXJ01000022.1"/>
</dbReference>
<dbReference type="EMBL" id="FWXJ01000022">
    <property type="protein sequence ID" value="SMC82962.1"/>
    <property type="molecule type" value="Genomic_DNA"/>
</dbReference>
<dbReference type="GO" id="GO:0016787">
    <property type="term" value="F:hydrolase activity"/>
    <property type="evidence" value="ECO:0007669"/>
    <property type="project" value="UniProtKB-KW"/>
</dbReference>
<dbReference type="OrthoDB" id="9814088at2"/>
<dbReference type="InterPro" id="IPR001650">
    <property type="entry name" value="Helicase_C-like"/>
</dbReference>
<dbReference type="CDD" id="cd18793">
    <property type="entry name" value="SF2_C_SNF"/>
    <property type="match status" value="1"/>
</dbReference>
<dbReference type="Pfam" id="PF00271">
    <property type="entry name" value="Helicase_C"/>
    <property type="match status" value="1"/>
</dbReference>
<protein>
    <submittedName>
        <fullName evidence="4">SNF2 family N-terminal domain-containing protein</fullName>
    </submittedName>
</protein>
<organism evidence="4 5">
    <name type="scientific">Polynucleobacter kasalickyi</name>
    <dbReference type="NCBI Taxonomy" id="1938817"/>
    <lineage>
        <taxon>Bacteria</taxon>
        <taxon>Pseudomonadati</taxon>
        <taxon>Pseudomonadota</taxon>
        <taxon>Betaproteobacteria</taxon>
        <taxon>Burkholderiales</taxon>
        <taxon>Burkholderiaceae</taxon>
        <taxon>Polynucleobacter</taxon>
    </lineage>
</organism>
<evidence type="ECO:0000313" key="5">
    <source>
        <dbReference type="Proteomes" id="UP000192708"/>
    </source>
</evidence>
<keyword evidence="5" id="KW-1185">Reference proteome</keyword>
<dbReference type="SUPFAM" id="SSF52540">
    <property type="entry name" value="P-loop containing nucleoside triphosphate hydrolases"/>
    <property type="match status" value="2"/>
</dbReference>
<dbReference type="Gene3D" id="3.40.50.300">
    <property type="entry name" value="P-loop containing nucleotide triphosphate hydrolases"/>
    <property type="match status" value="1"/>
</dbReference>
<dbReference type="Pfam" id="PF00176">
    <property type="entry name" value="SNF2-rel_dom"/>
    <property type="match status" value="1"/>
</dbReference>
<dbReference type="PANTHER" id="PTHR45766">
    <property type="entry name" value="DNA ANNEALING HELICASE AND ENDONUCLEASE ZRANB3 FAMILY MEMBER"/>
    <property type="match status" value="1"/>
</dbReference>
<dbReference type="SMART" id="SM00487">
    <property type="entry name" value="DEXDc"/>
    <property type="match status" value="1"/>
</dbReference>
<gene>
    <name evidence="4" type="ORF">SAMN06296008_1229</name>
</gene>
<dbReference type="NCBIfam" id="NF042964">
    <property type="entry name" value="phospholipD_antiphage"/>
    <property type="match status" value="1"/>
</dbReference>
<evidence type="ECO:0000313" key="4">
    <source>
        <dbReference type="EMBL" id="SMC82962.1"/>
    </source>
</evidence>
<dbReference type="InterPro" id="IPR049730">
    <property type="entry name" value="SNF2/RAD54-like_C"/>
</dbReference>
<keyword evidence="1" id="KW-0378">Hydrolase</keyword>
<dbReference type="PROSITE" id="PS51192">
    <property type="entry name" value="HELICASE_ATP_BIND_1"/>
    <property type="match status" value="1"/>
</dbReference>
<dbReference type="AlphaFoldDB" id="A0A1W2CDM0"/>
<dbReference type="InterPro" id="IPR000330">
    <property type="entry name" value="SNF2_N"/>
</dbReference>
<dbReference type="Pfam" id="PF13091">
    <property type="entry name" value="PLDc_2"/>
    <property type="match status" value="1"/>
</dbReference>
<evidence type="ECO:0000259" key="2">
    <source>
        <dbReference type="PROSITE" id="PS51192"/>
    </source>
</evidence>
<dbReference type="Gene3D" id="3.40.50.10810">
    <property type="entry name" value="Tandem AAA-ATPase domain"/>
    <property type="match status" value="1"/>
</dbReference>
<reference evidence="4 5" key="1">
    <citation type="submission" date="2017-04" db="EMBL/GenBank/DDBJ databases">
        <authorList>
            <person name="Afonso C.L."/>
            <person name="Miller P.J."/>
            <person name="Scott M.A."/>
            <person name="Spackman E."/>
            <person name="Goraichik I."/>
            <person name="Dimitrov K.M."/>
            <person name="Suarez D.L."/>
            <person name="Swayne D.E."/>
        </authorList>
    </citation>
    <scope>NUCLEOTIDE SEQUENCE [LARGE SCALE GENOMIC DNA]</scope>
    <source>
        <strain evidence="4 5">VK13</strain>
    </source>
</reference>
<dbReference type="Proteomes" id="UP000192708">
    <property type="component" value="Unassembled WGS sequence"/>
</dbReference>